<dbReference type="Pfam" id="PF03734">
    <property type="entry name" value="YkuD"/>
    <property type="match status" value="1"/>
</dbReference>
<evidence type="ECO:0000259" key="10">
    <source>
        <dbReference type="PROSITE" id="PS52029"/>
    </source>
</evidence>
<dbReference type="Gene3D" id="2.40.440.10">
    <property type="entry name" value="L,D-transpeptidase catalytic domain-like"/>
    <property type="match status" value="1"/>
</dbReference>
<evidence type="ECO:0000256" key="1">
    <source>
        <dbReference type="ARBA" id="ARBA00004752"/>
    </source>
</evidence>
<dbReference type="PROSITE" id="PS52029">
    <property type="entry name" value="LD_TPASE"/>
    <property type="match status" value="1"/>
</dbReference>
<dbReference type="SUPFAM" id="SSF141523">
    <property type="entry name" value="L,D-transpeptidase catalytic domain-like"/>
    <property type="match status" value="1"/>
</dbReference>
<reference evidence="11 12" key="1">
    <citation type="submission" date="2024-09" db="EMBL/GenBank/DDBJ databases">
        <title>The Natural Products Discovery Center: Release of the First 8490 Sequenced Strains for Exploring Actinobacteria Biosynthetic Diversity.</title>
        <authorList>
            <person name="Kalkreuter E."/>
            <person name="Kautsar S.A."/>
            <person name="Yang D."/>
            <person name="Bader C.D."/>
            <person name="Teijaro C.N."/>
            <person name="Fluegel L."/>
            <person name="Davis C.M."/>
            <person name="Simpson J.R."/>
            <person name="Lauterbach L."/>
            <person name="Steele A.D."/>
            <person name="Gui C."/>
            <person name="Meng S."/>
            <person name="Li G."/>
            <person name="Viehrig K."/>
            <person name="Ye F."/>
            <person name="Su P."/>
            <person name="Kiefer A.F."/>
            <person name="Nichols A."/>
            <person name="Cepeda A.J."/>
            <person name="Yan W."/>
            <person name="Fan B."/>
            <person name="Jiang Y."/>
            <person name="Adhikari A."/>
            <person name="Zheng C.-J."/>
            <person name="Schuster L."/>
            <person name="Cowan T.M."/>
            <person name="Smanski M.J."/>
            <person name="Chevrette M.G."/>
            <person name="De Carvalho L.P.S."/>
            <person name="Shen B."/>
        </authorList>
    </citation>
    <scope>NUCLEOTIDE SEQUENCE [LARGE SCALE GENOMIC DNA]</scope>
    <source>
        <strain evidence="11 12">NPDC058753</strain>
    </source>
</reference>
<feature type="domain" description="L,D-TPase catalytic" evidence="10">
    <location>
        <begin position="251"/>
        <end position="382"/>
    </location>
</feature>
<dbReference type="InterPro" id="IPR038063">
    <property type="entry name" value="Transpep_catalytic_dom"/>
</dbReference>
<dbReference type="PROSITE" id="PS51257">
    <property type="entry name" value="PROKAR_LIPOPROTEIN"/>
    <property type="match status" value="1"/>
</dbReference>
<evidence type="ECO:0000313" key="11">
    <source>
        <dbReference type="EMBL" id="MFE1353408.1"/>
    </source>
</evidence>
<dbReference type="CDD" id="cd16913">
    <property type="entry name" value="YkuD_like"/>
    <property type="match status" value="1"/>
</dbReference>
<keyword evidence="6 7" id="KW-0961">Cell wall biogenesis/degradation</keyword>
<dbReference type="InterPro" id="IPR050979">
    <property type="entry name" value="LD-transpeptidase"/>
</dbReference>
<dbReference type="RefSeq" id="WP_380317544.1">
    <property type="nucleotide sequence ID" value="NZ_JBHYPW010000004.1"/>
</dbReference>
<keyword evidence="2" id="KW-0808">Transferase</keyword>
<feature type="region of interest" description="Disordered" evidence="8">
    <location>
        <begin position="24"/>
        <end position="45"/>
    </location>
</feature>
<dbReference type="EMBL" id="JBHYPX010000028">
    <property type="protein sequence ID" value="MFE1353408.1"/>
    <property type="molecule type" value="Genomic_DNA"/>
</dbReference>
<sequence>MRAGYAVGALAGALVLMATTAGCSTDPAKADSPKGSAAASAGAGGGSGDAAPAVSAASIAIEPANGTTGVKPNGAVKVSAANGKLTSVKVTGPDGTEVPGEITADGTGWSPKAGLAVSTAYTVDALAEDAKGVVTNARSTFTTLTPEKEAGTTDNIADNGTYGVGMIVSVRFDRSVKNKDAVEAGITFETSDGTTVRGHWFGDKRLDFRPENYWNPGTKVTIHYKLKNVETAPGVYGDVNKDEPFTIGRSQISTVDVSTHKMAVVRDGQQVDTVEFTAGKPGYDTWNGVMVVEAKEGTTRMTSAGVTKEGSGDEYDLVVPHAMRLTDSGTYVHGNSWSAGVIGRSNGSHGCIGVTDTKSGSASAPAGKLYDSSLVGDVFKVVNSKGKVVDPSNGLSGWNTPWAQW</sequence>
<name>A0ABW6GL05_9ACTN</name>
<evidence type="ECO:0000256" key="2">
    <source>
        <dbReference type="ARBA" id="ARBA00022679"/>
    </source>
</evidence>
<comment type="caution">
    <text evidence="11">The sequence shown here is derived from an EMBL/GenBank/DDBJ whole genome shotgun (WGS) entry which is preliminary data.</text>
</comment>
<evidence type="ECO:0000256" key="7">
    <source>
        <dbReference type="PROSITE-ProRule" id="PRU01373"/>
    </source>
</evidence>
<evidence type="ECO:0000256" key="9">
    <source>
        <dbReference type="SAM" id="SignalP"/>
    </source>
</evidence>
<proteinExistence type="predicted"/>
<dbReference type="Gene3D" id="2.60.40.3780">
    <property type="match status" value="1"/>
</dbReference>
<feature type="active site" description="Nucleophile" evidence="7">
    <location>
        <position position="351"/>
    </location>
</feature>
<keyword evidence="4 7" id="KW-0573">Peptidoglycan synthesis</keyword>
<dbReference type="PANTHER" id="PTHR30582">
    <property type="entry name" value="L,D-TRANSPEPTIDASE"/>
    <property type="match status" value="1"/>
</dbReference>
<dbReference type="InterPro" id="IPR005490">
    <property type="entry name" value="LD_TPept_cat_dom"/>
</dbReference>
<keyword evidence="5" id="KW-0012">Acyltransferase</keyword>
<dbReference type="InterPro" id="IPR041280">
    <property type="entry name" value="Big_10"/>
</dbReference>
<dbReference type="Gene3D" id="2.60.40.3710">
    <property type="match status" value="1"/>
</dbReference>
<keyword evidence="3 7" id="KW-0133">Cell shape</keyword>
<keyword evidence="9" id="KW-0732">Signal</keyword>
<feature type="active site" description="Proton donor/acceptor" evidence="7">
    <location>
        <position position="333"/>
    </location>
</feature>
<dbReference type="PANTHER" id="PTHR30582:SF2">
    <property type="entry name" value="L,D-TRANSPEPTIDASE YCIB-RELATED"/>
    <property type="match status" value="1"/>
</dbReference>
<protein>
    <submittedName>
        <fullName evidence="11">Ig-like domain-containing protein</fullName>
    </submittedName>
</protein>
<evidence type="ECO:0000256" key="4">
    <source>
        <dbReference type="ARBA" id="ARBA00022984"/>
    </source>
</evidence>
<evidence type="ECO:0000256" key="8">
    <source>
        <dbReference type="SAM" id="MobiDB-lite"/>
    </source>
</evidence>
<organism evidence="11 12">
    <name type="scientific">Kitasatospora phosalacinea</name>
    <dbReference type="NCBI Taxonomy" id="2065"/>
    <lineage>
        <taxon>Bacteria</taxon>
        <taxon>Bacillati</taxon>
        <taxon>Actinomycetota</taxon>
        <taxon>Actinomycetes</taxon>
        <taxon>Kitasatosporales</taxon>
        <taxon>Streptomycetaceae</taxon>
        <taxon>Kitasatospora</taxon>
    </lineage>
</organism>
<keyword evidence="12" id="KW-1185">Reference proteome</keyword>
<gene>
    <name evidence="11" type="ORF">ACFW6T_15615</name>
</gene>
<accession>A0ABW6GL05</accession>
<evidence type="ECO:0000313" key="12">
    <source>
        <dbReference type="Proteomes" id="UP001599542"/>
    </source>
</evidence>
<feature type="signal peptide" evidence="9">
    <location>
        <begin position="1"/>
        <end position="18"/>
    </location>
</feature>
<evidence type="ECO:0000256" key="5">
    <source>
        <dbReference type="ARBA" id="ARBA00023315"/>
    </source>
</evidence>
<feature type="chain" id="PRO_5047306301" evidence="9">
    <location>
        <begin position="19"/>
        <end position="405"/>
    </location>
</feature>
<dbReference type="Pfam" id="PF17964">
    <property type="entry name" value="Big_10"/>
    <property type="match status" value="1"/>
</dbReference>
<evidence type="ECO:0000256" key="6">
    <source>
        <dbReference type="ARBA" id="ARBA00023316"/>
    </source>
</evidence>
<dbReference type="Proteomes" id="UP001599542">
    <property type="component" value="Unassembled WGS sequence"/>
</dbReference>
<evidence type="ECO:0000256" key="3">
    <source>
        <dbReference type="ARBA" id="ARBA00022960"/>
    </source>
</evidence>
<comment type="pathway">
    <text evidence="1 7">Cell wall biogenesis; peptidoglycan biosynthesis.</text>
</comment>